<gene>
    <name evidence="2" type="ORF">N1027_06240</name>
</gene>
<sequence length="41" mass="4586">MTSSARSRRHPVRTTFFWIGVSILFALSAIITYAVLVFGGR</sequence>
<reference evidence="2" key="1">
    <citation type="submission" date="2022-08" db="EMBL/GenBank/DDBJ databases">
        <authorList>
            <person name="Deng Y."/>
            <person name="Han X.-F."/>
            <person name="Zhang Y.-Q."/>
        </authorList>
    </citation>
    <scope>NUCLEOTIDE SEQUENCE</scope>
    <source>
        <strain evidence="2">CPCC 205763</strain>
    </source>
</reference>
<dbReference type="Proteomes" id="UP001165584">
    <property type="component" value="Unassembled WGS sequence"/>
</dbReference>
<feature type="transmembrane region" description="Helical" evidence="1">
    <location>
        <begin position="16"/>
        <end position="38"/>
    </location>
</feature>
<keyword evidence="3" id="KW-1185">Reference proteome</keyword>
<keyword evidence="1" id="KW-0472">Membrane</keyword>
<protein>
    <submittedName>
        <fullName evidence="2">Uncharacterized protein</fullName>
    </submittedName>
</protein>
<organism evidence="2 3">
    <name type="scientific">Herbiconiux aconitum</name>
    <dbReference type="NCBI Taxonomy" id="2970913"/>
    <lineage>
        <taxon>Bacteria</taxon>
        <taxon>Bacillati</taxon>
        <taxon>Actinomycetota</taxon>
        <taxon>Actinomycetes</taxon>
        <taxon>Micrococcales</taxon>
        <taxon>Microbacteriaceae</taxon>
        <taxon>Herbiconiux</taxon>
    </lineage>
</organism>
<evidence type="ECO:0000313" key="2">
    <source>
        <dbReference type="EMBL" id="MCS5717732.1"/>
    </source>
</evidence>
<dbReference type="RefSeq" id="WP_259506231.1">
    <property type="nucleotide sequence ID" value="NZ_JANLCM010000001.1"/>
</dbReference>
<keyword evidence="1" id="KW-0812">Transmembrane</keyword>
<accession>A0ABT2GND7</accession>
<proteinExistence type="predicted"/>
<name>A0ABT2GND7_9MICO</name>
<dbReference type="EMBL" id="JANLCM010000001">
    <property type="protein sequence ID" value="MCS5717732.1"/>
    <property type="molecule type" value="Genomic_DNA"/>
</dbReference>
<keyword evidence="1" id="KW-1133">Transmembrane helix</keyword>
<evidence type="ECO:0000256" key="1">
    <source>
        <dbReference type="SAM" id="Phobius"/>
    </source>
</evidence>
<evidence type="ECO:0000313" key="3">
    <source>
        <dbReference type="Proteomes" id="UP001165584"/>
    </source>
</evidence>
<comment type="caution">
    <text evidence="2">The sequence shown here is derived from an EMBL/GenBank/DDBJ whole genome shotgun (WGS) entry which is preliminary data.</text>
</comment>